<accession>A0A822G697</accession>
<comment type="caution">
    <text evidence="2">The sequence shown here is derived from an EMBL/GenBank/DDBJ whole genome shotgun (WGS) entry which is preliminary data.</text>
</comment>
<organism evidence="2 3">
    <name type="scientific">Rotaria socialis</name>
    <dbReference type="NCBI Taxonomy" id="392032"/>
    <lineage>
        <taxon>Eukaryota</taxon>
        <taxon>Metazoa</taxon>
        <taxon>Spiralia</taxon>
        <taxon>Gnathifera</taxon>
        <taxon>Rotifera</taxon>
        <taxon>Eurotatoria</taxon>
        <taxon>Bdelloidea</taxon>
        <taxon>Philodinida</taxon>
        <taxon>Philodinidae</taxon>
        <taxon>Rotaria</taxon>
    </lineage>
</organism>
<evidence type="ECO:0000313" key="3">
    <source>
        <dbReference type="Proteomes" id="UP000663848"/>
    </source>
</evidence>
<dbReference type="PANTHER" id="PTHR24221">
    <property type="entry name" value="ATP-BINDING CASSETTE SUB-FAMILY B"/>
    <property type="match status" value="1"/>
</dbReference>
<proteinExistence type="predicted"/>
<dbReference type="Gene3D" id="3.40.50.300">
    <property type="entry name" value="P-loop containing nucleotide triphosphate hydrolases"/>
    <property type="match status" value="1"/>
</dbReference>
<dbReference type="EMBL" id="CAJOBR010092036">
    <property type="protein sequence ID" value="CAF5142269.1"/>
    <property type="molecule type" value="Genomic_DNA"/>
</dbReference>
<dbReference type="SUPFAM" id="SSF52540">
    <property type="entry name" value="P-loop containing nucleoside triphosphate hydrolases"/>
    <property type="match status" value="1"/>
</dbReference>
<dbReference type="PANTHER" id="PTHR24221:SF503">
    <property type="entry name" value="MITOCHONDRIAL POTASSIUM CHANNEL ATP-BINDING SUBUNIT"/>
    <property type="match status" value="1"/>
</dbReference>
<dbReference type="EMBL" id="CAJOBR010077716">
    <property type="protein sequence ID" value="CAF5115671.1"/>
    <property type="molecule type" value="Genomic_DNA"/>
</dbReference>
<evidence type="ECO:0000313" key="2">
    <source>
        <dbReference type="EMBL" id="CAF5142269.1"/>
    </source>
</evidence>
<dbReference type="InterPro" id="IPR039421">
    <property type="entry name" value="Type_1_exporter"/>
</dbReference>
<protein>
    <submittedName>
        <fullName evidence="2">Uncharacterized protein</fullName>
    </submittedName>
</protein>
<dbReference type="GO" id="GO:0042626">
    <property type="term" value="F:ATPase-coupled transmembrane transporter activity"/>
    <property type="evidence" value="ECO:0007669"/>
    <property type="project" value="TreeGrafter"/>
</dbReference>
<dbReference type="InterPro" id="IPR027417">
    <property type="entry name" value="P-loop_NTPase"/>
</dbReference>
<dbReference type="GO" id="GO:0016020">
    <property type="term" value="C:membrane"/>
    <property type="evidence" value="ECO:0007669"/>
    <property type="project" value="TreeGrafter"/>
</dbReference>
<gene>
    <name evidence="1" type="ORF">QYT958_LOCUS45741</name>
    <name evidence="2" type="ORF">QYT958_LOCUS47802</name>
</gene>
<sequence length="43" mass="4739">MKSQEEIETIAQMANAHSFISTFQDGYETECGERGVQMAGGQK</sequence>
<name>A0A822G697_9BILA</name>
<dbReference type="AlphaFoldDB" id="A0A822G697"/>
<feature type="non-terminal residue" evidence="2">
    <location>
        <position position="43"/>
    </location>
</feature>
<evidence type="ECO:0000313" key="1">
    <source>
        <dbReference type="EMBL" id="CAF5115671.1"/>
    </source>
</evidence>
<dbReference type="Proteomes" id="UP000663848">
    <property type="component" value="Unassembled WGS sequence"/>
</dbReference>
<reference evidence="2" key="1">
    <citation type="submission" date="2021-02" db="EMBL/GenBank/DDBJ databases">
        <authorList>
            <person name="Nowell W R."/>
        </authorList>
    </citation>
    <scope>NUCLEOTIDE SEQUENCE</scope>
</reference>